<proteinExistence type="inferred from homology"/>
<name>A0A2S5B054_9BASI</name>
<evidence type="ECO:0000256" key="2">
    <source>
        <dbReference type="ARBA" id="ARBA00022980"/>
    </source>
</evidence>
<dbReference type="Pfam" id="PF00237">
    <property type="entry name" value="Ribosomal_L22"/>
    <property type="match status" value="1"/>
</dbReference>
<dbReference type="AlphaFoldDB" id="A0A2S5B054"/>
<dbReference type="InterPro" id="IPR047867">
    <property type="entry name" value="Ribosomal_uL22_bac/org-type"/>
</dbReference>
<comment type="similarity">
    <text evidence="1 4">Belongs to the universal ribosomal protein uL22 family.</text>
</comment>
<dbReference type="PANTHER" id="PTHR13501">
    <property type="entry name" value="CHLOROPLAST 50S RIBOSOMAL PROTEIN L22-RELATED"/>
    <property type="match status" value="1"/>
</dbReference>
<dbReference type="STRING" id="741276.A0A2S5B054"/>
<evidence type="ECO:0000313" key="6">
    <source>
        <dbReference type="EMBL" id="POY70041.1"/>
    </source>
</evidence>
<keyword evidence="3 4" id="KW-0687">Ribonucleoprotein</keyword>
<feature type="compositionally biased region" description="Low complexity" evidence="5">
    <location>
        <begin position="84"/>
        <end position="102"/>
    </location>
</feature>
<dbReference type="InterPro" id="IPR036394">
    <property type="entry name" value="Ribosomal_uL22_sf"/>
</dbReference>
<dbReference type="PANTHER" id="PTHR13501:SF8">
    <property type="entry name" value="LARGE RIBOSOMAL SUBUNIT PROTEIN UL22M"/>
    <property type="match status" value="1"/>
</dbReference>
<keyword evidence="7" id="KW-1185">Reference proteome</keyword>
<dbReference type="GO" id="GO:0006412">
    <property type="term" value="P:translation"/>
    <property type="evidence" value="ECO:0007669"/>
    <property type="project" value="InterPro"/>
</dbReference>
<dbReference type="GO" id="GO:0003735">
    <property type="term" value="F:structural constituent of ribosome"/>
    <property type="evidence" value="ECO:0007669"/>
    <property type="project" value="InterPro"/>
</dbReference>
<protein>
    <recommendedName>
        <fullName evidence="8">50S ribosomal protein L22</fullName>
    </recommendedName>
</protein>
<keyword evidence="2 4" id="KW-0689">Ribosomal protein</keyword>
<comment type="caution">
    <text evidence="6">The sequence shown here is derived from an EMBL/GenBank/DDBJ whole genome shotgun (WGS) entry which is preliminary data.</text>
</comment>
<dbReference type="Proteomes" id="UP000237144">
    <property type="component" value="Unassembled WGS sequence"/>
</dbReference>
<reference evidence="6 7" key="1">
    <citation type="journal article" date="2018" name="Front. Microbiol.">
        <title>Prospects for Fungal Bioremediation of Acidic Radioactive Waste Sites: Characterization and Genome Sequence of Rhodotorula taiwanensis MD1149.</title>
        <authorList>
            <person name="Tkavc R."/>
            <person name="Matrosova V.Y."/>
            <person name="Grichenko O.E."/>
            <person name="Gostincar C."/>
            <person name="Volpe R.P."/>
            <person name="Klimenkova P."/>
            <person name="Gaidamakova E.K."/>
            <person name="Zhou C.E."/>
            <person name="Stewart B.J."/>
            <person name="Lyman M.G."/>
            <person name="Malfatti S.A."/>
            <person name="Rubinfeld B."/>
            <person name="Courtot M."/>
            <person name="Singh J."/>
            <person name="Dalgard C.L."/>
            <person name="Hamilton T."/>
            <person name="Frey K.G."/>
            <person name="Gunde-Cimerman N."/>
            <person name="Dugan L."/>
            <person name="Daly M.J."/>
        </authorList>
    </citation>
    <scope>NUCLEOTIDE SEQUENCE [LARGE SCALE GENOMIC DNA]</scope>
    <source>
        <strain evidence="6 7">MD1149</strain>
    </source>
</reference>
<evidence type="ECO:0008006" key="8">
    <source>
        <dbReference type="Google" id="ProtNLM"/>
    </source>
</evidence>
<sequence>MASSSRLALHTLHTLSRALPTASAASSSSFTASASSLASSSRARLQSRSALSGQHQQIRHASFSGSFLRNLIPRRRSKRETDESAAATSAEGAVASAATEPAQEAPKGLFDTVVEDEDVALTQQRSGLVARPPKPATFHKSSTANFKTSRRKLNDLARLIAGRTADEAILQLQASEKKQAPRLLSMVALARDHAMAKGLKREELVVAQSWVTKGQYLQRIDIKGRGRFGVKHHPSAKLHVLLAEGLTNEERRRQRKQDQWRRSIRGLTEGDGVGVGRGAKPIINAGVGGWRW</sequence>
<dbReference type="Gene3D" id="3.90.470.10">
    <property type="entry name" value="Ribosomal protein L22/L17"/>
    <property type="match status" value="1"/>
</dbReference>
<dbReference type="InterPro" id="IPR001063">
    <property type="entry name" value="Ribosomal_uL22"/>
</dbReference>
<dbReference type="EMBL" id="PJQD01000153">
    <property type="protein sequence ID" value="POY70041.1"/>
    <property type="molecule type" value="Genomic_DNA"/>
</dbReference>
<dbReference type="GO" id="GO:0005762">
    <property type="term" value="C:mitochondrial large ribosomal subunit"/>
    <property type="evidence" value="ECO:0007669"/>
    <property type="project" value="TreeGrafter"/>
</dbReference>
<accession>A0A2S5B054</accession>
<feature type="region of interest" description="Disordered" evidence="5">
    <location>
        <begin position="75"/>
        <end position="105"/>
    </location>
</feature>
<gene>
    <name evidence="6" type="ORF">BMF94_6978</name>
</gene>
<dbReference type="OrthoDB" id="416470at2759"/>
<organism evidence="6 7">
    <name type="scientific">Rhodotorula taiwanensis</name>
    <dbReference type="NCBI Taxonomy" id="741276"/>
    <lineage>
        <taxon>Eukaryota</taxon>
        <taxon>Fungi</taxon>
        <taxon>Dikarya</taxon>
        <taxon>Basidiomycota</taxon>
        <taxon>Pucciniomycotina</taxon>
        <taxon>Microbotryomycetes</taxon>
        <taxon>Sporidiobolales</taxon>
        <taxon>Sporidiobolaceae</taxon>
        <taxon>Rhodotorula</taxon>
    </lineage>
</organism>
<dbReference type="SUPFAM" id="SSF54843">
    <property type="entry name" value="Ribosomal protein L22"/>
    <property type="match status" value="1"/>
</dbReference>
<evidence type="ECO:0000256" key="3">
    <source>
        <dbReference type="ARBA" id="ARBA00023274"/>
    </source>
</evidence>
<evidence type="ECO:0000256" key="4">
    <source>
        <dbReference type="RuleBase" id="RU004005"/>
    </source>
</evidence>
<evidence type="ECO:0000256" key="1">
    <source>
        <dbReference type="ARBA" id="ARBA00009451"/>
    </source>
</evidence>
<evidence type="ECO:0000313" key="7">
    <source>
        <dbReference type="Proteomes" id="UP000237144"/>
    </source>
</evidence>
<evidence type="ECO:0000256" key="5">
    <source>
        <dbReference type="SAM" id="MobiDB-lite"/>
    </source>
</evidence>